<feature type="transmembrane region" description="Helical" evidence="1">
    <location>
        <begin position="206"/>
        <end position="229"/>
    </location>
</feature>
<evidence type="ECO:0008006" key="4">
    <source>
        <dbReference type="Google" id="ProtNLM"/>
    </source>
</evidence>
<feature type="transmembrane region" description="Helical" evidence="1">
    <location>
        <begin position="91"/>
        <end position="112"/>
    </location>
</feature>
<keyword evidence="1" id="KW-0812">Transmembrane</keyword>
<dbReference type="EMBL" id="BMNE01000010">
    <property type="protein sequence ID" value="GGN97029.1"/>
    <property type="molecule type" value="Genomic_DNA"/>
</dbReference>
<keyword evidence="1" id="KW-0472">Membrane</keyword>
<feature type="transmembrane region" description="Helical" evidence="1">
    <location>
        <begin position="142"/>
        <end position="160"/>
    </location>
</feature>
<dbReference type="RefSeq" id="WP_189034080.1">
    <property type="nucleotide sequence ID" value="NZ_BMNE01000010.1"/>
</dbReference>
<feature type="transmembrane region" description="Helical" evidence="1">
    <location>
        <begin position="56"/>
        <end position="79"/>
    </location>
</feature>
<evidence type="ECO:0000313" key="3">
    <source>
        <dbReference type="Proteomes" id="UP000658127"/>
    </source>
</evidence>
<feature type="transmembrane region" description="Helical" evidence="1">
    <location>
        <begin position="172"/>
        <end position="194"/>
    </location>
</feature>
<accession>A0ABQ2KYF6</accession>
<proteinExistence type="predicted"/>
<evidence type="ECO:0000313" key="2">
    <source>
        <dbReference type="EMBL" id="GGN97029.1"/>
    </source>
</evidence>
<dbReference type="InterPro" id="IPR025238">
    <property type="entry name" value="DUF4184"/>
</dbReference>
<gene>
    <name evidence="2" type="ORF">GCM10011610_62620</name>
</gene>
<dbReference type="Pfam" id="PF13803">
    <property type="entry name" value="DUF4184"/>
    <property type="match status" value="1"/>
</dbReference>
<reference evidence="3" key="1">
    <citation type="journal article" date="2019" name="Int. J. Syst. Evol. Microbiol.">
        <title>The Global Catalogue of Microorganisms (GCM) 10K type strain sequencing project: providing services to taxonomists for standard genome sequencing and annotation.</title>
        <authorList>
            <consortium name="The Broad Institute Genomics Platform"/>
            <consortium name="The Broad Institute Genome Sequencing Center for Infectious Disease"/>
            <person name="Wu L."/>
            <person name="Ma J."/>
        </authorList>
    </citation>
    <scope>NUCLEOTIDE SEQUENCE [LARGE SCALE GENOMIC DNA]</scope>
    <source>
        <strain evidence="3">CGMCC 4.7329</strain>
    </source>
</reference>
<organism evidence="2 3">
    <name type="scientific">Nocardia rhizosphaerihabitans</name>
    <dbReference type="NCBI Taxonomy" id="1691570"/>
    <lineage>
        <taxon>Bacteria</taxon>
        <taxon>Bacillati</taxon>
        <taxon>Actinomycetota</taxon>
        <taxon>Actinomycetes</taxon>
        <taxon>Mycobacteriales</taxon>
        <taxon>Nocardiaceae</taxon>
        <taxon>Nocardia</taxon>
    </lineage>
</organism>
<name>A0ABQ2KYF6_9NOCA</name>
<sequence length="255" mass="27152">MPFTLAHPLAVLPCRRFLTLPALIAGSVAPDAVYYLPIPVSGSTTHSPLGVLGWDLVIGLALLSAFRLSAGPAAALLPYRVALSAPVHRGAWHRASSTIIALALGATTHIVWDSFTQTGGFAVQHWDLLRAPIFEPHKAYNVLGYASSLVGTAVLAYVLARRTRRHPPTMPAPWRRAVLTILLLTPVAAAASAADNPVTRTSTYDLIRHTIVGAAQGMGFTWTISLLLWHVMTAPHRALTQPRTGTATPAVAHPA</sequence>
<keyword evidence="1" id="KW-1133">Transmembrane helix</keyword>
<protein>
    <recommendedName>
        <fullName evidence="4">DUF4184 family protein</fullName>
    </recommendedName>
</protein>
<dbReference type="Proteomes" id="UP000658127">
    <property type="component" value="Unassembled WGS sequence"/>
</dbReference>
<comment type="caution">
    <text evidence="2">The sequence shown here is derived from an EMBL/GenBank/DDBJ whole genome shotgun (WGS) entry which is preliminary data.</text>
</comment>
<evidence type="ECO:0000256" key="1">
    <source>
        <dbReference type="SAM" id="Phobius"/>
    </source>
</evidence>
<keyword evidence="3" id="KW-1185">Reference proteome</keyword>